<dbReference type="AlphaFoldDB" id="A0A0E9UQ17"/>
<reference evidence="1" key="2">
    <citation type="journal article" date="2015" name="Fish Shellfish Immunol.">
        <title>Early steps in the European eel (Anguilla anguilla)-Vibrio vulnificus interaction in the gills: Role of the RtxA13 toxin.</title>
        <authorList>
            <person name="Callol A."/>
            <person name="Pajuelo D."/>
            <person name="Ebbesson L."/>
            <person name="Teles M."/>
            <person name="MacKenzie S."/>
            <person name="Amaro C."/>
        </authorList>
    </citation>
    <scope>NUCLEOTIDE SEQUENCE</scope>
</reference>
<reference evidence="1" key="1">
    <citation type="submission" date="2014-11" db="EMBL/GenBank/DDBJ databases">
        <authorList>
            <person name="Amaro Gonzalez C."/>
        </authorList>
    </citation>
    <scope>NUCLEOTIDE SEQUENCE</scope>
</reference>
<evidence type="ECO:0000313" key="1">
    <source>
        <dbReference type="EMBL" id="JAH67912.1"/>
    </source>
</evidence>
<accession>A0A0E9UQ17</accession>
<sequence>MGLSLRKVVSHDFRKYYMTPLY</sequence>
<proteinExistence type="predicted"/>
<organism evidence="1">
    <name type="scientific">Anguilla anguilla</name>
    <name type="common">European freshwater eel</name>
    <name type="synonym">Muraena anguilla</name>
    <dbReference type="NCBI Taxonomy" id="7936"/>
    <lineage>
        <taxon>Eukaryota</taxon>
        <taxon>Metazoa</taxon>
        <taxon>Chordata</taxon>
        <taxon>Craniata</taxon>
        <taxon>Vertebrata</taxon>
        <taxon>Euteleostomi</taxon>
        <taxon>Actinopterygii</taxon>
        <taxon>Neopterygii</taxon>
        <taxon>Teleostei</taxon>
        <taxon>Anguilliformes</taxon>
        <taxon>Anguillidae</taxon>
        <taxon>Anguilla</taxon>
    </lineage>
</organism>
<name>A0A0E9UQ17_ANGAN</name>
<protein>
    <submittedName>
        <fullName evidence="1">Uncharacterized protein</fullName>
    </submittedName>
</protein>
<dbReference type="EMBL" id="GBXM01040665">
    <property type="protein sequence ID" value="JAH67912.1"/>
    <property type="molecule type" value="Transcribed_RNA"/>
</dbReference>